<gene>
    <name evidence="2" type="ORF">GCM10010302_38210</name>
</gene>
<evidence type="ECO:0000313" key="2">
    <source>
        <dbReference type="EMBL" id="GAA0295873.1"/>
    </source>
</evidence>
<dbReference type="EMBL" id="BAAABV010000017">
    <property type="protein sequence ID" value="GAA0295873.1"/>
    <property type="molecule type" value="Genomic_DNA"/>
</dbReference>
<keyword evidence="3" id="KW-1185">Reference proteome</keyword>
<feature type="region of interest" description="Disordered" evidence="1">
    <location>
        <begin position="103"/>
        <end position="151"/>
    </location>
</feature>
<evidence type="ECO:0000256" key="1">
    <source>
        <dbReference type="SAM" id="MobiDB-lite"/>
    </source>
</evidence>
<proteinExistence type="predicted"/>
<comment type="caution">
    <text evidence="2">The sequence shown here is derived from an EMBL/GenBank/DDBJ whole genome shotgun (WGS) entry which is preliminary data.</text>
</comment>
<organism evidence="2 3">
    <name type="scientific">Streptomyces polychromogenes</name>
    <dbReference type="NCBI Taxonomy" id="67342"/>
    <lineage>
        <taxon>Bacteria</taxon>
        <taxon>Bacillati</taxon>
        <taxon>Actinomycetota</taxon>
        <taxon>Actinomycetes</taxon>
        <taxon>Kitasatosporales</taxon>
        <taxon>Streptomycetaceae</taxon>
        <taxon>Streptomyces</taxon>
    </lineage>
</organism>
<dbReference type="Proteomes" id="UP001501867">
    <property type="component" value="Unassembled WGS sequence"/>
</dbReference>
<sequence>MCQAPWYFTQCPAVMTVLPFWPVTESPEQEAVRPWKVKNTRPEVFTTAPPPAQAPPACGNAVGEVGATRVGEAAAAGAVRAPPGEAATSSGVACRIRSAVQKPGVCPGRNEEGDSAAADGEGDSAAADGEAAVSAPASRAPAARRTDAAVR</sequence>
<accession>A0ABP3F2N6</accession>
<name>A0ABP3F2N6_9ACTN</name>
<feature type="compositionally biased region" description="Low complexity" evidence="1">
    <location>
        <begin position="115"/>
        <end position="143"/>
    </location>
</feature>
<evidence type="ECO:0000313" key="3">
    <source>
        <dbReference type="Proteomes" id="UP001501867"/>
    </source>
</evidence>
<reference evidence="3" key="1">
    <citation type="journal article" date="2019" name="Int. J. Syst. Evol. Microbiol.">
        <title>The Global Catalogue of Microorganisms (GCM) 10K type strain sequencing project: providing services to taxonomists for standard genome sequencing and annotation.</title>
        <authorList>
            <consortium name="The Broad Institute Genomics Platform"/>
            <consortium name="The Broad Institute Genome Sequencing Center for Infectious Disease"/>
            <person name="Wu L."/>
            <person name="Ma J."/>
        </authorList>
    </citation>
    <scope>NUCLEOTIDE SEQUENCE [LARGE SCALE GENOMIC DNA]</scope>
    <source>
        <strain evidence="3">JCM 4505</strain>
    </source>
</reference>
<protein>
    <submittedName>
        <fullName evidence="2">Uncharacterized protein</fullName>
    </submittedName>
</protein>